<dbReference type="GO" id="GO:0005576">
    <property type="term" value="C:extracellular region"/>
    <property type="evidence" value="ECO:0007669"/>
    <property type="project" value="InterPro"/>
</dbReference>
<feature type="region of interest" description="Disordered" evidence="1">
    <location>
        <begin position="77"/>
        <end position="107"/>
    </location>
</feature>
<dbReference type="EMBL" id="MU006008">
    <property type="protein sequence ID" value="KAF2858554.1"/>
    <property type="molecule type" value="Genomic_DNA"/>
</dbReference>
<evidence type="ECO:0000256" key="1">
    <source>
        <dbReference type="SAM" id="MobiDB-lite"/>
    </source>
</evidence>
<dbReference type="InterPro" id="IPR001283">
    <property type="entry name" value="CRISP-related"/>
</dbReference>
<dbReference type="SUPFAM" id="SSF55797">
    <property type="entry name" value="PR-1-like"/>
    <property type="match status" value="1"/>
</dbReference>
<dbReference type="Gene3D" id="3.40.33.10">
    <property type="entry name" value="CAP"/>
    <property type="match status" value="1"/>
</dbReference>
<dbReference type="Proteomes" id="UP000799421">
    <property type="component" value="Unassembled WGS sequence"/>
</dbReference>
<sequence>MRSGFAAAAFMTGVLAVPQLPGLGSGLPKLPGLGGGLPGLGGGLPGLGSGLPKLPGLGGGLPGLGGSPTGASPSGMPGGLFPGGGMGMPGQAPPPRPSGPPPAPGTYEAKVLEAHNVHRANHSAPDICWDAGLAATAQKIADTCKYEHNTQMDGGGYGQNIAAGYTPEQIKAVITNGFYNSEVNAFEGQYGQDSPSNFEAWGHFTQVVWKSSTLVGCATKDCSSQGLANAGGTPPYFTVCNYKNQGNMMGTFKANVGVSLHKPTVTEAQPGADLSNSDSGKTTPQDGSSGSSPSGYGSPSGSGSPSSGGSPSGYGSPSGGAPSSGEGSSPAGGSPSGGEGSSPAGYGSPSGGSPAGYMA</sequence>
<dbReference type="InterPro" id="IPR014044">
    <property type="entry name" value="CAP_dom"/>
</dbReference>
<feature type="compositionally biased region" description="Low complexity" evidence="1">
    <location>
        <begin position="319"/>
        <end position="333"/>
    </location>
</feature>
<dbReference type="InterPro" id="IPR018244">
    <property type="entry name" value="Allrgn_V5/Tpx1_CS"/>
</dbReference>
<accession>A0A6A7BTQ2</accession>
<evidence type="ECO:0000313" key="5">
    <source>
        <dbReference type="Proteomes" id="UP000799421"/>
    </source>
</evidence>
<dbReference type="OrthoDB" id="337038at2759"/>
<reference evidence="4" key="1">
    <citation type="journal article" date="2020" name="Stud. Mycol.">
        <title>101 Dothideomycetes genomes: a test case for predicting lifestyles and emergence of pathogens.</title>
        <authorList>
            <person name="Haridas S."/>
            <person name="Albert R."/>
            <person name="Binder M."/>
            <person name="Bloem J."/>
            <person name="Labutti K."/>
            <person name="Salamov A."/>
            <person name="Andreopoulos B."/>
            <person name="Baker S."/>
            <person name="Barry K."/>
            <person name="Bills G."/>
            <person name="Bluhm B."/>
            <person name="Cannon C."/>
            <person name="Castanera R."/>
            <person name="Culley D."/>
            <person name="Daum C."/>
            <person name="Ezra D."/>
            <person name="Gonzalez J."/>
            <person name="Henrissat B."/>
            <person name="Kuo A."/>
            <person name="Liang C."/>
            <person name="Lipzen A."/>
            <person name="Lutzoni F."/>
            <person name="Magnuson J."/>
            <person name="Mondo S."/>
            <person name="Nolan M."/>
            <person name="Ohm R."/>
            <person name="Pangilinan J."/>
            <person name="Park H.-J."/>
            <person name="Ramirez L."/>
            <person name="Alfaro M."/>
            <person name="Sun H."/>
            <person name="Tritt A."/>
            <person name="Yoshinaga Y."/>
            <person name="Zwiers L.-H."/>
            <person name="Turgeon B."/>
            <person name="Goodwin S."/>
            <person name="Spatafora J."/>
            <person name="Crous P."/>
            <person name="Grigoriev I."/>
        </authorList>
    </citation>
    <scope>NUCLEOTIDE SEQUENCE</scope>
    <source>
        <strain evidence="4">CBS 480.64</strain>
    </source>
</reference>
<gene>
    <name evidence="4" type="ORF">K470DRAFT_266013</name>
</gene>
<feature type="compositionally biased region" description="Gly residues" evidence="1">
    <location>
        <begin position="77"/>
        <end position="88"/>
    </location>
</feature>
<evidence type="ECO:0000256" key="2">
    <source>
        <dbReference type="SAM" id="SignalP"/>
    </source>
</evidence>
<dbReference type="AlphaFoldDB" id="A0A6A7BTQ2"/>
<dbReference type="PROSITE" id="PS01009">
    <property type="entry name" value="CRISP_1"/>
    <property type="match status" value="1"/>
</dbReference>
<keyword evidence="5" id="KW-1185">Reference proteome</keyword>
<feature type="chain" id="PRO_5025347054" evidence="2">
    <location>
        <begin position="17"/>
        <end position="359"/>
    </location>
</feature>
<feature type="compositionally biased region" description="Pro residues" evidence="1">
    <location>
        <begin position="91"/>
        <end position="104"/>
    </location>
</feature>
<dbReference type="PANTHER" id="PTHR10334">
    <property type="entry name" value="CYSTEINE-RICH SECRETORY PROTEIN-RELATED"/>
    <property type="match status" value="1"/>
</dbReference>
<feature type="compositionally biased region" description="Gly residues" evidence="1">
    <location>
        <begin position="348"/>
        <end position="359"/>
    </location>
</feature>
<dbReference type="PRINTS" id="PR00837">
    <property type="entry name" value="V5TPXLIKE"/>
</dbReference>
<feature type="domain" description="SCP" evidence="3">
    <location>
        <begin position="106"/>
        <end position="250"/>
    </location>
</feature>
<feature type="signal peptide" evidence="2">
    <location>
        <begin position="1"/>
        <end position="16"/>
    </location>
</feature>
<feature type="region of interest" description="Disordered" evidence="1">
    <location>
        <begin position="267"/>
        <end position="359"/>
    </location>
</feature>
<organism evidence="4 5">
    <name type="scientific">Piedraia hortae CBS 480.64</name>
    <dbReference type="NCBI Taxonomy" id="1314780"/>
    <lineage>
        <taxon>Eukaryota</taxon>
        <taxon>Fungi</taxon>
        <taxon>Dikarya</taxon>
        <taxon>Ascomycota</taxon>
        <taxon>Pezizomycotina</taxon>
        <taxon>Dothideomycetes</taxon>
        <taxon>Dothideomycetidae</taxon>
        <taxon>Capnodiales</taxon>
        <taxon>Piedraiaceae</taxon>
        <taxon>Piedraia</taxon>
    </lineage>
</organism>
<name>A0A6A7BTQ2_9PEZI</name>
<evidence type="ECO:0000313" key="4">
    <source>
        <dbReference type="EMBL" id="KAF2858554.1"/>
    </source>
</evidence>
<feature type="compositionally biased region" description="Low complexity" evidence="1">
    <location>
        <begin position="287"/>
        <end position="309"/>
    </location>
</feature>
<protein>
    <submittedName>
        <fullName evidence="4">PR-1-like protein</fullName>
    </submittedName>
</protein>
<evidence type="ECO:0000259" key="3">
    <source>
        <dbReference type="SMART" id="SM00198"/>
    </source>
</evidence>
<keyword evidence="2" id="KW-0732">Signal</keyword>
<feature type="compositionally biased region" description="Polar residues" evidence="1">
    <location>
        <begin position="274"/>
        <end position="286"/>
    </location>
</feature>
<dbReference type="Pfam" id="PF00188">
    <property type="entry name" value="CAP"/>
    <property type="match status" value="1"/>
</dbReference>
<proteinExistence type="predicted"/>
<dbReference type="InterPro" id="IPR035940">
    <property type="entry name" value="CAP_sf"/>
</dbReference>
<dbReference type="SMART" id="SM00198">
    <property type="entry name" value="SCP"/>
    <property type="match status" value="1"/>
</dbReference>